<evidence type="ECO:0000256" key="6">
    <source>
        <dbReference type="ARBA" id="ARBA00022989"/>
    </source>
</evidence>
<evidence type="ECO:0000256" key="8">
    <source>
        <dbReference type="SAM" id="Phobius"/>
    </source>
</evidence>
<feature type="transmembrane region" description="Helical" evidence="8">
    <location>
        <begin position="294"/>
        <end position="318"/>
    </location>
</feature>
<evidence type="ECO:0000256" key="2">
    <source>
        <dbReference type="ARBA" id="ARBA00009773"/>
    </source>
</evidence>
<feature type="transmembrane region" description="Helical" evidence="8">
    <location>
        <begin position="264"/>
        <end position="282"/>
    </location>
</feature>
<keyword evidence="5 8" id="KW-0812">Transmembrane</keyword>
<comment type="subcellular location">
    <subcellularLocation>
        <location evidence="1">Cell membrane</location>
        <topology evidence="1">Multi-pass membrane protein</topology>
    </subcellularLocation>
</comment>
<evidence type="ECO:0000256" key="4">
    <source>
        <dbReference type="ARBA" id="ARBA00022475"/>
    </source>
</evidence>
<dbReference type="Proteomes" id="UP000772618">
    <property type="component" value="Unassembled WGS sequence"/>
</dbReference>
<dbReference type="PANTHER" id="PTHR21716">
    <property type="entry name" value="TRANSMEMBRANE PROTEIN"/>
    <property type="match status" value="1"/>
</dbReference>
<comment type="caution">
    <text evidence="9">The sequence shown here is derived from an EMBL/GenBank/DDBJ whole genome shotgun (WGS) entry which is preliminary data.</text>
</comment>
<dbReference type="Pfam" id="PF01594">
    <property type="entry name" value="AI-2E_transport"/>
    <property type="match status" value="1"/>
</dbReference>
<gene>
    <name evidence="9" type="ORF">KK060_20620</name>
</gene>
<keyword evidence="7 8" id="KW-0472">Membrane</keyword>
<organism evidence="9 10">
    <name type="scientific">Chryseosolibacter indicus</name>
    <dbReference type="NCBI Taxonomy" id="2782351"/>
    <lineage>
        <taxon>Bacteria</taxon>
        <taxon>Pseudomonadati</taxon>
        <taxon>Bacteroidota</taxon>
        <taxon>Cytophagia</taxon>
        <taxon>Cytophagales</taxon>
        <taxon>Chryseotaleaceae</taxon>
        <taxon>Chryseosolibacter</taxon>
    </lineage>
</organism>
<comment type="similarity">
    <text evidence="2">Belongs to the autoinducer-2 exporter (AI-2E) (TC 2.A.86) family.</text>
</comment>
<evidence type="ECO:0000256" key="3">
    <source>
        <dbReference type="ARBA" id="ARBA00022448"/>
    </source>
</evidence>
<feature type="transmembrane region" description="Helical" evidence="8">
    <location>
        <begin position="140"/>
        <end position="163"/>
    </location>
</feature>
<proteinExistence type="inferred from homology"/>
<keyword evidence="6 8" id="KW-1133">Transmembrane helix</keyword>
<name>A0ABS5VWA5_9BACT</name>
<dbReference type="PANTHER" id="PTHR21716:SF53">
    <property type="entry name" value="PERMEASE PERM-RELATED"/>
    <property type="match status" value="1"/>
</dbReference>
<reference evidence="9 10" key="1">
    <citation type="submission" date="2021-05" db="EMBL/GenBank/DDBJ databases">
        <title>A Polyphasic approach of four new species of the genus Ohtaekwangia: Ohtaekwangia histidinii sp. nov., Ohtaekwangia cretensis sp. nov., Ohtaekwangia indiensis sp. nov., Ohtaekwangia reichenbachii sp. nov. from diverse environment.</title>
        <authorList>
            <person name="Octaviana S."/>
        </authorList>
    </citation>
    <scope>NUCLEOTIDE SEQUENCE [LARGE SCALE GENOMIC DNA]</scope>
    <source>
        <strain evidence="9 10">PWU20</strain>
    </source>
</reference>
<keyword evidence="3" id="KW-0813">Transport</keyword>
<feature type="transmembrane region" description="Helical" evidence="8">
    <location>
        <begin position="226"/>
        <end position="252"/>
    </location>
</feature>
<evidence type="ECO:0000313" key="10">
    <source>
        <dbReference type="Proteomes" id="UP000772618"/>
    </source>
</evidence>
<evidence type="ECO:0000256" key="5">
    <source>
        <dbReference type="ARBA" id="ARBA00022692"/>
    </source>
</evidence>
<evidence type="ECO:0000256" key="7">
    <source>
        <dbReference type="ARBA" id="ARBA00023136"/>
    </source>
</evidence>
<feature type="transmembrane region" description="Helical" evidence="8">
    <location>
        <begin position="57"/>
        <end position="78"/>
    </location>
</feature>
<dbReference type="InterPro" id="IPR002549">
    <property type="entry name" value="AI-2E-like"/>
</dbReference>
<feature type="transmembrane region" description="Helical" evidence="8">
    <location>
        <begin position="199"/>
        <end position="220"/>
    </location>
</feature>
<evidence type="ECO:0000256" key="1">
    <source>
        <dbReference type="ARBA" id="ARBA00004651"/>
    </source>
</evidence>
<sequence length="366" mass="39984">MREIFQRVNQYLFFFVLVSVVLYFGKTILIPIIFAALLAMLMAPVCRYLDKKGFKRALSSLCCILIILFTFLGILATIGGQFAAFSKDVPKIKEKATAFIKRGQDFIEQKLGVPPEQQKEVAKQQAQSMQQGGGAMVTKFLGGVTSTIAGIVLTLVYTFLMIYNKEHFENFFVKLYKDKDEDEVRKLVSKIASVAQKYLTGRAMSVLIIATLYSIGLSIVGLKNAILLAGVAAILTVIPYVGTVLGGLFPVITALATESSAQTALYAALVLFIIQTLDNYFIEPNVVGGEVNLSAIVSIATLIIGGIIWGVAGMILFLPITGIIKIICDNVEPLQPIGFILGEPGGKKPSKIKMWIQEKFASKKKH</sequence>
<accession>A0ABS5VWA5</accession>
<feature type="transmembrane region" description="Helical" evidence="8">
    <location>
        <begin position="12"/>
        <end position="45"/>
    </location>
</feature>
<dbReference type="EMBL" id="JAHESD010000064">
    <property type="protein sequence ID" value="MBT1705707.1"/>
    <property type="molecule type" value="Genomic_DNA"/>
</dbReference>
<protein>
    <submittedName>
        <fullName evidence="9">AI-2E family transporter</fullName>
    </submittedName>
</protein>
<evidence type="ECO:0000313" key="9">
    <source>
        <dbReference type="EMBL" id="MBT1705707.1"/>
    </source>
</evidence>
<dbReference type="RefSeq" id="WP_254155741.1">
    <property type="nucleotide sequence ID" value="NZ_JAHESD010000064.1"/>
</dbReference>
<keyword evidence="4" id="KW-1003">Cell membrane</keyword>
<keyword evidence="10" id="KW-1185">Reference proteome</keyword>